<accession>A0ABD5CJL7</accession>
<comment type="caution">
    <text evidence="2">The sequence shown here is derived from an EMBL/GenBank/DDBJ whole genome shotgun (WGS) entry which is preliminary data.</text>
</comment>
<organism evidence="2 3">
    <name type="scientific">Paraburkholderia graminis</name>
    <dbReference type="NCBI Taxonomy" id="60548"/>
    <lineage>
        <taxon>Bacteria</taxon>
        <taxon>Pseudomonadati</taxon>
        <taxon>Pseudomonadota</taxon>
        <taxon>Betaproteobacteria</taxon>
        <taxon>Burkholderiales</taxon>
        <taxon>Burkholderiaceae</taxon>
        <taxon>Paraburkholderia</taxon>
    </lineage>
</organism>
<gene>
    <name evidence="2" type="ORF">QF025_002794</name>
</gene>
<dbReference type="Pfam" id="PF13191">
    <property type="entry name" value="AAA_16"/>
    <property type="match status" value="1"/>
</dbReference>
<dbReference type="InterPro" id="IPR041664">
    <property type="entry name" value="AAA_16"/>
</dbReference>
<dbReference type="AlphaFoldDB" id="A0ABD5CJL7"/>
<dbReference type="Proteomes" id="UP001245184">
    <property type="component" value="Unassembled WGS sequence"/>
</dbReference>
<evidence type="ECO:0000259" key="1">
    <source>
        <dbReference type="Pfam" id="PF13191"/>
    </source>
</evidence>
<proteinExistence type="predicted"/>
<dbReference type="InterPro" id="IPR027417">
    <property type="entry name" value="P-loop_NTPase"/>
</dbReference>
<dbReference type="SUPFAM" id="SSF52540">
    <property type="entry name" value="P-loop containing nucleoside triphosphate hydrolases"/>
    <property type="match status" value="1"/>
</dbReference>
<dbReference type="EMBL" id="JAVIZN010000002">
    <property type="protein sequence ID" value="MDR6204074.1"/>
    <property type="molecule type" value="Genomic_DNA"/>
</dbReference>
<evidence type="ECO:0000313" key="2">
    <source>
        <dbReference type="EMBL" id="MDR6204074.1"/>
    </source>
</evidence>
<reference evidence="2 3" key="1">
    <citation type="submission" date="2023-08" db="EMBL/GenBank/DDBJ databases">
        <title>Genome sequencing of plant associated microbes to promote plant fitness in Sorghum bicolor and Oryza sativa.</title>
        <authorList>
            <person name="Coleman-Derr D."/>
        </authorList>
    </citation>
    <scope>NUCLEOTIDE SEQUENCE [LARGE SCALE GENOMIC DNA]</scope>
    <source>
        <strain evidence="2 3">SLBN-33</strain>
    </source>
</reference>
<sequence length="242" mass="26363">MAPIAARAIFCGQWLFGLGTDSGNDLTTAFTRQVASTRFSPPRIGSKTVRRADLLTHLERMRHATLALVTGSAGYGKTTLLAQWRERCVKAGADVAWLSLSADEADYAAFCATLFMAMQRVGLRAEPELLFEDANPAGIDALVAMLVDGVLDLSKDIYVFIDDYHFVDAPPVHRFMQKLLDQAPGTLHVVIASRVAPPLALSRLRMTNQLAELDSTALPFGMAETRSFVEENLGTGCRSSML</sequence>
<evidence type="ECO:0000313" key="3">
    <source>
        <dbReference type="Proteomes" id="UP001245184"/>
    </source>
</evidence>
<feature type="domain" description="Orc1-like AAA ATPase" evidence="1">
    <location>
        <begin position="52"/>
        <end position="190"/>
    </location>
</feature>
<dbReference type="Gene3D" id="3.40.50.300">
    <property type="entry name" value="P-loop containing nucleotide triphosphate hydrolases"/>
    <property type="match status" value="1"/>
</dbReference>
<protein>
    <submittedName>
        <fullName evidence="2">ATP/maltotriose-dependent transcriptional regulator MalT</fullName>
    </submittedName>
</protein>
<name>A0ABD5CJL7_9BURK</name>